<dbReference type="NCBIfam" id="NF011470">
    <property type="entry name" value="PRK14887.1"/>
    <property type="match status" value="1"/>
</dbReference>
<dbReference type="EMBL" id="JAGGLC010000001">
    <property type="protein sequence ID" value="MBP1986000.1"/>
    <property type="molecule type" value="Genomic_DNA"/>
</dbReference>
<evidence type="ECO:0000313" key="2">
    <source>
        <dbReference type="EMBL" id="MBP1986000.1"/>
    </source>
</evidence>
<dbReference type="RefSeq" id="WP_209490084.1">
    <property type="nucleotide sequence ID" value="NZ_JAGGLC010000001.1"/>
</dbReference>
<dbReference type="Gene3D" id="3.30.310.50">
    <property type="entry name" value="Alpha-D-phosphohexomutase, C-terminal domain"/>
    <property type="match status" value="1"/>
</dbReference>
<comment type="similarity">
    <text evidence="1">Belongs to the CTAG/PCC1 family.</text>
</comment>
<dbReference type="InterPro" id="IPR015419">
    <property type="entry name" value="CTAG/Pcc1"/>
</dbReference>
<sequence length="86" mass="8902">MTATHTATLAVTHDSSARAKRVFESLDPEVGGVDDDRAGASVARDGRTVEVTVEAADLSALRAGTNSWSRLLSTAEAVTAAGAQRF</sequence>
<gene>
    <name evidence="2" type="ORF">J2753_000473</name>
</gene>
<keyword evidence="3" id="KW-1185">Reference proteome</keyword>
<proteinExistence type="inferred from homology"/>
<evidence type="ECO:0000313" key="3">
    <source>
        <dbReference type="Proteomes" id="UP000823736"/>
    </source>
</evidence>
<dbReference type="Pfam" id="PF09341">
    <property type="entry name" value="Pcc1"/>
    <property type="match status" value="1"/>
</dbReference>
<reference evidence="2" key="1">
    <citation type="submission" date="2021-03" db="EMBL/GenBank/DDBJ databases">
        <title>Genomic Encyclopedia of Type Strains, Phase IV (KMG-IV): sequencing the most valuable type-strain genomes for metagenomic binning, comparative biology and taxonomic classification.</title>
        <authorList>
            <person name="Goeker M."/>
        </authorList>
    </citation>
    <scope>NUCLEOTIDE SEQUENCE</scope>
    <source>
        <strain evidence="2">DSM 26232</strain>
    </source>
</reference>
<dbReference type="AlphaFoldDB" id="A0A8T4GUD0"/>
<organism evidence="2 3">
    <name type="scientific">Halolamina salifodinae</name>
    <dbReference type="NCBI Taxonomy" id="1202767"/>
    <lineage>
        <taxon>Archaea</taxon>
        <taxon>Methanobacteriati</taxon>
        <taxon>Methanobacteriota</taxon>
        <taxon>Stenosarchaea group</taxon>
        <taxon>Halobacteria</taxon>
        <taxon>Halobacteriales</taxon>
        <taxon>Haloferacaceae</taxon>
    </lineage>
</organism>
<evidence type="ECO:0000256" key="1">
    <source>
        <dbReference type="ARBA" id="ARBA00007073"/>
    </source>
</evidence>
<protein>
    <submittedName>
        <fullName evidence="2">KEOPS complex subunit Pcc1</fullName>
    </submittedName>
</protein>
<accession>A0A8T4GUD0</accession>
<name>A0A8T4GUD0_9EURY</name>
<dbReference type="OrthoDB" id="8982at2157"/>
<comment type="caution">
    <text evidence="2">The sequence shown here is derived from an EMBL/GenBank/DDBJ whole genome shotgun (WGS) entry which is preliminary data.</text>
</comment>
<dbReference type="Proteomes" id="UP000823736">
    <property type="component" value="Unassembled WGS sequence"/>
</dbReference>